<evidence type="ECO:0000256" key="9">
    <source>
        <dbReference type="PROSITE-ProRule" id="PRU00508"/>
    </source>
</evidence>
<keyword evidence="5 10" id="KW-0863">Zinc-finger</keyword>
<comment type="pathway">
    <text evidence="2 10">Protein modification; protein ubiquitination.</text>
</comment>
<dbReference type="GO" id="GO:0071596">
    <property type="term" value="P:ubiquitin-dependent protein catabolic process via the N-end rule pathway"/>
    <property type="evidence" value="ECO:0007669"/>
    <property type="project" value="UniProtKB-UniRule"/>
</dbReference>
<evidence type="ECO:0000256" key="4">
    <source>
        <dbReference type="ARBA" id="ARBA00022723"/>
    </source>
</evidence>
<comment type="function">
    <text evidence="10">Ubiquitin ligase protein which is a component of the N-end rule pathway. Recognizes and binds to proteins bearing specific N-terminal residues that are destabilizing according to the N-end rule, leading to their ubiquitination and subsequent degradation.</text>
</comment>
<dbReference type="InterPro" id="IPR044046">
    <property type="entry name" value="E3_ligase_UBR-like_C"/>
</dbReference>
<dbReference type="FunFam" id="2.10.110.30:FF:000001">
    <property type="entry name" value="E3 ubiquitin-protein ligase UBR2 isoform 1"/>
    <property type="match status" value="1"/>
</dbReference>
<dbReference type="PANTHER" id="PTHR21497:SF39">
    <property type="entry name" value="E3 UBIQUITIN-PROTEIN LIGASE UBR3"/>
    <property type="match status" value="1"/>
</dbReference>
<dbReference type="GO" id="GO:0000151">
    <property type="term" value="C:ubiquitin ligase complex"/>
    <property type="evidence" value="ECO:0007669"/>
    <property type="project" value="TreeGrafter"/>
</dbReference>
<feature type="region of interest" description="Disordered" evidence="11">
    <location>
        <begin position="1743"/>
        <end position="1765"/>
    </location>
</feature>
<sequence length="2625" mass="292479">MESSNSPSSVLEDLERTFVASDRSGFETVLFSAIKSAALSTCQPKVATAEDAAASLSSQSIDETSIEAELFEYNKLLDSIFAAFEDFLANSEIPECGSAGGSVGDDNDSLSRLKKKLGVVCPKVRTPCGQIFMDQEPTFRCKDCSTDPTCALCRTCFFASIHANHRYKMHASGGGYCDCGDEEAWTSGAWCRIHAGEGDVETGDGKSSGADTFRSVSEELNLEMELVRSRLSKLPVDVIRRCTYLLEPLVNSASVVLFELLQGSPRTDYPALSSTHSKQEVGAEKPRDFDTAEAECFWPPPLSHLPSTSASEDASQLGIGHFPHTCPSNRDAGHMEARCLAQQSRAHRLHPALFDSVDGDVVSGVKNHYTVILYNNEYHNYEDVIKTVRRLDGCTAKQATLFAIIVNRDGRTPLLTHLTRQSACEKAARVSHSASTRHMIRPLRSSAMDHRVYALESFFVSVLRWLQRLASSVHALRPLICNAILGRFALTTSEAAEVIRLPGEMMLPNCLLAHILERFTLSHRGVRKTASRLIAGVFLQEPYHRRIFSIEFTRHFETICQAYIYDDHLEADNLFALTCQFYTVISLARQLLQHHSVLQRILSRLARTVAHNSQPLPAFYEVSHSNITLASLLSPKLPALPSVFETRLRALRSANPQAWARAHEALTSGEAEPRAFVWRHVPDERPEFCPFERILHTTYDLRYVLTSLLNVRPLAGESSKCPSSWWGVNARKNFMVFFRTLLEMLGNLQDMNGMQRAVRIHVEIEQEWISTFKMMSHLIYVLNLTVQVASSDRVLLIEAIKETREAYEKRVGLFDRCFRVKPFDGPYASSEGINGLTVQCLGATSEIYEYDVSAFRVSVMQPLPRLLAALYGHALEMGLSPVQVGLADEGFANLIIERPLQTISFVAQCSANFWVRNGLIVENIIYNMYNGLRVEMVDRNYQLLQQAATVLPADELIVRMIHKLNLHEFMCGELSHVKPGTVQFVEALLRTILYLVTHRSRDGVGYFDPLIVSSTPSSLNLFPEKLNEIDEYLEANYGQLIDDVVHALCTKAMTHSELFSALPHQPPGCVLRKPPPYQPSNSEEDTRLNMRGSRKDTIERPLAKILQQIATPATSGSKQVFSIKPEVILSRFNRFYPGYKHTDQTVAEENVARVLKKWLQEPGNPVALRCRGLPVPPPPPRPRRRFVRPMEKPLLQLVRCTTFVRLVRRLLDAELSYGRVQSWWSETINELVLHLIIVALYEDAITFAEKGEKPFLDVVSRVPNTAESDAELENLAASRHWTKQQTPASPSSSSPTNNCIVPRLTSLLERQEESPHADLLRWTLKLWDDVVAKPHDEAFAGVVEVKNVDSPTSEKQRKLEAKRQRQAKILDKMSEMQRKFLEAHCQEMSNVEENDTPMDTTPPPGSASSTSHPSTLEDSSDRAVALFSAMGPHRFEERRCQLEEKVKTTVTCVLCLEEIPESDKHNVVVAAYGCRSNVLSMPLFHGEAVDFVNETCQSDCSEYNLAAIATTAVAASLGSNESNMTQLPRLVCGVNAAGEDASPTKPSGSSDSNQSHAAPSAKPNSLDPWFPRPLVSSRCPVGEEGTFISTCPHLMHAGCKERYAAQLKSQNEQLTRQHRYANKPPLYEFRCSLCRSLANFDVPLFGRLHDTLPEAWVARCLKKPFDFANWLKTLHTWLKDCSCLPSAPLQQVTFNMSELPDAPESFTNLFVALGDSFSQHCDDLLAKICASCERAFCKPDPESAAEDEEEVEEPEDDGRPPSTPRRIRLCLSRGLFRRFLLRRSETVPSEDSSAHPSRSTSTLPLVFVPLLQRPPQDSVKVSADLWTFVQRLVTISQPKPIQSLQRNAMRAQFLESGNLVTEILQALNNAQEAVNLVVNANLEGDDEAFGEDDGMEGGGGETAIETVLSHRPPADRRHSSIGGSGVDDGGLPPSLSEAAEELHTSLVSSYSHLMVLSGKDETTAGTGRHLTQSISRLKAALVCTRRRSFQAILAAACEWRALRHSIAYTLVIWERCLRQLGPDNNFFNGYLADRHKLGLGYLMRAAFHAHARLAPVSRCAYGPESSPSQKSWSRCLHDPSWWWWYCYFAPEDPKQVSGCCYPYAVRASYLIENVTRIAVTQDAGRLWRLLLPDSHALAGSSSSAPPSTQHLSQHTAMEVDECGTLPSSHLLEQPPLSPDALNVPASLLWEVDITFLFLNLLFLRPGVESADQQVECQRIAVPDSANSEDEKEERLPAVMCDEGFPRLPMGDAHEAFALRVCHLALLVQALLSWQPDRPSQTPSSSALLDPCAPLWMNEKLLTVRRRLQHLSGLPVCSIQPSPATLSHLFAHIHAHCLPFLRVAAFAIYQITGVDVPPALSNPSHQKPSSEFSLLLAYLGLSQSPSDLLVLLSDSEAVASPHCTTIDETSASSSLWLASLMTSWCLLGRNAISRGLYSNWLKPKYLPNASSSHILPEPHIRVPHLIQLPKQYVSLMALATELKTVHTGSNIHSDPSLCLVCGAVACFACYSCRRFEQVAEITYVHGGASSSSRREAVVYDMQAHARRFHSGYAIVMLFSGRVLLFSEQARRTTELPTPYRDEFGETDVGLRRGNPLFLDEKAYEELNRIWLSHRMNSATTSNLYLV</sequence>
<dbReference type="Gene3D" id="3.30.1390.10">
    <property type="match status" value="1"/>
</dbReference>
<evidence type="ECO:0000256" key="8">
    <source>
        <dbReference type="ARBA" id="ARBA00046341"/>
    </source>
</evidence>
<comment type="similarity">
    <text evidence="8 10">Belongs to the E3 ubiquitin-protein ligase UBR1-like family.</text>
</comment>
<dbReference type="InterPro" id="IPR003126">
    <property type="entry name" value="Znf_UBR"/>
</dbReference>
<dbReference type="GO" id="GO:0008270">
    <property type="term" value="F:zinc ion binding"/>
    <property type="evidence" value="ECO:0007669"/>
    <property type="project" value="UniProtKB-UniRule"/>
</dbReference>
<proteinExistence type="inferred from homology"/>
<dbReference type="InterPro" id="IPR003769">
    <property type="entry name" value="ClpS_core"/>
</dbReference>
<feature type="region of interest" description="Disordered" evidence="11">
    <location>
        <begin position="1911"/>
        <end position="1932"/>
    </location>
</feature>
<evidence type="ECO:0000256" key="2">
    <source>
        <dbReference type="ARBA" id="ARBA00004906"/>
    </source>
</evidence>
<dbReference type="InterPro" id="IPR039164">
    <property type="entry name" value="UBR1-like"/>
</dbReference>
<feature type="zinc finger region" description="UBR-type" evidence="9">
    <location>
        <begin position="126"/>
        <end position="196"/>
    </location>
</feature>
<dbReference type="Gene3D" id="2.10.110.30">
    <property type="match status" value="1"/>
</dbReference>
<dbReference type="CDD" id="cd19672">
    <property type="entry name" value="UBR-box_UBR1_like"/>
    <property type="match status" value="1"/>
</dbReference>
<protein>
    <recommendedName>
        <fullName evidence="10">E3 ubiquitin-protein ligase</fullName>
        <ecNumber evidence="10">2.3.2.27</ecNumber>
    </recommendedName>
</protein>
<evidence type="ECO:0000259" key="12">
    <source>
        <dbReference type="PROSITE" id="PS51157"/>
    </source>
</evidence>
<dbReference type="CDD" id="cd16482">
    <property type="entry name" value="RING-H2_UBR1-like"/>
    <property type="match status" value="1"/>
</dbReference>
<reference evidence="13" key="1">
    <citation type="submission" date="2019-11" db="UniProtKB">
        <authorList>
            <consortium name="WormBaseParasite"/>
        </authorList>
    </citation>
    <scope>IDENTIFICATION</scope>
</reference>
<feature type="compositionally biased region" description="Acidic residues" evidence="11">
    <location>
        <begin position="1743"/>
        <end position="1756"/>
    </location>
</feature>
<dbReference type="Pfam" id="PF02207">
    <property type="entry name" value="zf-UBR"/>
    <property type="match status" value="1"/>
</dbReference>
<dbReference type="GO" id="GO:0061630">
    <property type="term" value="F:ubiquitin protein ligase activity"/>
    <property type="evidence" value="ECO:0007669"/>
    <property type="project" value="UniProtKB-UniRule"/>
</dbReference>
<dbReference type="GO" id="GO:0005737">
    <property type="term" value="C:cytoplasm"/>
    <property type="evidence" value="ECO:0007669"/>
    <property type="project" value="TreeGrafter"/>
</dbReference>
<name>A0A5K3ETD5_MESCO</name>
<dbReference type="SUPFAM" id="SSF54736">
    <property type="entry name" value="ClpS-like"/>
    <property type="match status" value="1"/>
</dbReference>
<evidence type="ECO:0000256" key="6">
    <source>
        <dbReference type="ARBA" id="ARBA00022786"/>
    </source>
</evidence>
<organism evidence="13">
    <name type="scientific">Mesocestoides corti</name>
    <name type="common">Flatworm</name>
    <dbReference type="NCBI Taxonomy" id="53468"/>
    <lineage>
        <taxon>Eukaryota</taxon>
        <taxon>Metazoa</taxon>
        <taxon>Spiralia</taxon>
        <taxon>Lophotrochozoa</taxon>
        <taxon>Platyhelminthes</taxon>
        <taxon>Cestoda</taxon>
        <taxon>Eucestoda</taxon>
        <taxon>Cyclophyllidea</taxon>
        <taxon>Mesocestoididae</taxon>
        <taxon>Mesocestoides</taxon>
    </lineage>
</organism>
<dbReference type="GO" id="GO:0016567">
    <property type="term" value="P:protein ubiquitination"/>
    <property type="evidence" value="ECO:0007669"/>
    <property type="project" value="UniProtKB-UniRule"/>
</dbReference>
<keyword evidence="4 10" id="KW-0479">Metal-binding</keyword>
<feature type="region of interest" description="Disordered" evidence="11">
    <location>
        <begin position="1392"/>
        <end position="1419"/>
    </location>
</feature>
<evidence type="ECO:0000256" key="7">
    <source>
        <dbReference type="ARBA" id="ARBA00022833"/>
    </source>
</evidence>
<dbReference type="PANTHER" id="PTHR21497">
    <property type="entry name" value="UBIQUITIN LIGASE E3 ALPHA-RELATED"/>
    <property type="match status" value="1"/>
</dbReference>
<dbReference type="Pfam" id="PF18995">
    <property type="entry name" value="PRT6_C"/>
    <property type="match status" value="1"/>
</dbReference>
<evidence type="ECO:0000256" key="10">
    <source>
        <dbReference type="RuleBase" id="RU366018"/>
    </source>
</evidence>
<evidence type="ECO:0000256" key="11">
    <source>
        <dbReference type="SAM" id="MobiDB-lite"/>
    </source>
</evidence>
<dbReference type="InterPro" id="IPR014719">
    <property type="entry name" value="Ribosomal_bL12_C/ClpS-like"/>
</dbReference>
<dbReference type="SMART" id="SM00396">
    <property type="entry name" value="ZnF_UBR1"/>
    <property type="match status" value="1"/>
</dbReference>
<dbReference type="Pfam" id="PF02617">
    <property type="entry name" value="ClpS"/>
    <property type="match status" value="1"/>
</dbReference>
<evidence type="ECO:0000256" key="5">
    <source>
        <dbReference type="ARBA" id="ARBA00022771"/>
    </source>
</evidence>
<evidence type="ECO:0000256" key="3">
    <source>
        <dbReference type="ARBA" id="ARBA00022679"/>
    </source>
</evidence>
<feature type="compositionally biased region" description="Polar residues" evidence="11">
    <location>
        <begin position="1544"/>
        <end position="1557"/>
    </location>
</feature>
<evidence type="ECO:0000313" key="13">
    <source>
        <dbReference type="WBParaSite" id="MCU_002954-RC"/>
    </source>
</evidence>
<dbReference type="PROSITE" id="PS51157">
    <property type="entry name" value="ZF_UBR"/>
    <property type="match status" value="1"/>
</dbReference>
<dbReference type="EC" id="2.3.2.27" evidence="10"/>
<keyword evidence="7 10" id="KW-0862">Zinc</keyword>
<comment type="catalytic activity">
    <reaction evidence="1 10">
        <text>S-ubiquitinyl-[E2 ubiquitin-conjugating enzyme]-L-cysteine + [acceptor protein]-L-lysine = [E2 ubiquitin-conjugating enzyme]-L-cysteine + N(6)-ubiquitinyl-[acceptor protein]-L-lysine.</text>
        <dbReference type="EC" id="2.3.2.27"/>
    </reaction>
</comment>
<feature type="domain" description="UBR-type" evidence="12">
    <location>
        <begin position="126"/>
        <end position="196"/>
    </location>
</feature>
<accession>A0A5K3ETD5</accession>
<evidence type="ECO:0000256" key="1">
    <source>
        <dbReference type="ARBA" id="ARBA00000900"/>
    </source>
</evidence>
<feature type="region of interest" description="Disordered" evidence="11">
    <location>
        <begin position="1538"/>
        <end position="1569"/>
    </location>
</feature>
<dbReference type="UniPathway" id="UPA00143"/>
<keyword evidence="3 10" id="KW-0808">Transferase</keyword>
<dbReference type="WBParaSite" id="MCU_002954-RC">
    <property type="protein sequence ID" value="MCU_002954-RC"/>
    <property type="gene ID" value="MCU_002954"/>
</dbReference>
<keyword evidence="6 10" id="KW-0833">Ubl conjugation pathway</keyword>